<accession>A0AAW0IYN2</accession>
<keyword evidence="1" id="KW-0812">Transmembrane</keyword>
<dbReference type="Proteomes" id="UP000237347">
    <property type="component" value="Unassembled WGS sequence"/>
</dbReference>
<evidence type="ECO:0000313" key="3">
    <source>
        <dbReference type="Proteomes" id="UP000237347"/>
    </source>
</evidence>
<dbReference type="AlphaFoldDB" id="A0AAW0IYN2"/>
<protein>
    <submittedName>
        <fullName evidence="2">Uncharacterized protein</fullName>
    </submittedName>
</protein>
<dbReference type="EMBL" id="PKMF04000786">
    <property type="protein sequence ID" value="KAK7819343.1"/>
    <property type="molecule type" value="Genomic_DNA"/>
</dbReference>
<proteinExistence type="predicted"/>
<reference evidence="2 3" key="1">
    <citation type="journal article" date="2018" name="Sci. Data">
        <title>The draft genome sequence of cork oak.</title>
        <authorList>
            <person name="Ramos A.M."/>
            <person name="Usie A."/>
            <person name="Barbosa P."/>
            <person name="Barros P.M."/>
            <person name="Capote T."/>
            <person name="Chaves I."/>
            <person name="Simoes F."/>
            <person name="Abreu I."/>
            <person name="Carrasquinho I."/>
            <person name="Faro C."/>
            <person name="Guimaraes J.B."/>
            <person name="Mendonca D."/>
            <person name="Nobrega F."/>
            <person name="Rodrigues L."/>
            <person name="Saibo N.J.M."/>
            <person name="Varela M.C."/>
            <person name="Egas C."/>
            <person name="Matos J."/>
            <person name="Miguel C.M."/>
            <person name="Oliveira M.M."/>
            <person name="Ricardo C.P."/>
            <person name="Goncalves S."/>
        </authorList>
    </citation>
    <scope>NUCLEOTIDE SEQUENCE [LARGE SCALE GENOMIC DNA]</scope>
    <source>
        <strain evidence="3">cv. HL8</strain>
    </source>
</reference>
<name>A0AAW0IYN2_QUESU</name>
<evidence type="ECO:0000256" key="1">
    <source>
        <dbReference type="SAM" id="Phobius"/>
    </source>
</evidence>
<sequence length="99" mass="11656">MKPWSFTVYYLVRFYVNLLYLVCKFCRAINKNFNKFDLSDCLPLSLRIFAKFGEISTPPWWLISTKAVVDDRSSIFPPNMVESSDKWTPNLSVSTRRHP</sequence>
<keyword evidence="1" id="KW-0472">Membrane</keyword>
<organism evidence="2 3">
    <name type="scientific">Quercus suber</name>
    <name type="common">Cork oak</name>
    <dbReference type="NCBI Taxonomy" id="58331"/>
    <lineage>
        <taxon>Eukaryota</taxon>
        <taxon>Viridiplantae</taxon>
        <taxon>Streptophyta</taxon>
        <taxon>Embryophyta</taxon>
        <taxon>Tracheophyta</taxon>
        <taxon>Spermatophyta</taxon>
        <taxon>Magnoliopsida</taxon>
        <taxon>eudicotyledons</taxon>
        <taxon>Gunneridae</taxon>
        <taxon>Pentapetalae</taxon>
        <taxon>rosids</taxon>
        <taxon>fabids</taxon>
        <taxon>Fagales</taxon>
        <taxon>Fagaceae</taxon>
        <taxon>Quercus</taxon>
    </lineage>
</organism>
<gene>
    <name evidence="2" type="ORF">CFP56_040418</name>
</gene>
<feature type="transmembrane region" description="Helical" evidence="1">
    <location>
        <begin position="6"/>
        <end position="23"/>
    </location>
</feature>
<keyword evidence="1" id="KW-1133">Transmembrane helix</keyword>
<evidence type="ECO:0000313" key="2">
    <source>
        <dbReference type="EMBL" id="KAK7819343.1"/>
    </source>
</evidence>
<comment type="caution">
    <text evidence="2">The sequence shown here is derived from an EMBL/GenBank/DDBJ whole genome shotgun (WGS) entry which is preliminary data.</text>
</comment>
<keyword evidence="3" id="KW-1185">Reference proteome</keyword>